<evidence type="ECO:0000313" key="2">
    <source>
        <dbReference type="EMBL" id="OEU88448.1"/>
    </source>
</evidence>
<dbReference type="RefSeq" id="WP_070012220.1">
    <property type="nucleotide sequence ID" value="NZ_LJGS01000042.1"/>
</dbReference>
<dbReference type="Proteomes" id="UP000176087">
    <property type="component" value="Unassembled WGS sequence"/>
</dbReference>
<comment type="caution">
    <text evidence="2">The sequence shown here is derived from an EMBL/GenBank/DDBJ whole genome shotgun (WGS) entry which is preliminary data.</text>
</comment>
<sequence>MRAGAFVYPWDVVGDPDAPGRLAALGVQQVTLASAYHSVRALTPRHPRHRVVTARHSAVLYPPRTENWRGRGLRPYEQGWVNSDHPGGAYGEAARALSEAGLEVHSWVVLAHNSRLGEEHGHVTVRNAYGDRYPWAPCIARPEVREYAVTLAGEAAVRPHTSGTELESCGWYGWPHLSAHDKTAGVRLDGAAQYLMSLCFCEVCRDGYTSLGAGPDELRARVAAALEPVWNGEAPAAATETDAAGGAREAEWARVRELLGDDSAAVCASWRGEAARRLRREAVAAVRSAAADRAGAGQDPGRESGGDSGQGFRVLLHADPAAHRVGANAGIAPAEAVEDADGVVVPCTGGAAERTGALGPFGPYAARGHGHEGAGGDAGARAFTVAANFTVVSGMGGSPHTLAADAAHARALGADELRLYHAGPAPESDLSAVAEALRGLAADAGSGNPPG</sequence>
<protein>
    <recommendedName>
        <fullName evidence="4">Alanine-rich protein</fullName>
    </recommendedName>
</protein>
<feature type="region of interest" description="Disordered" evidence="1">
    <location>
        <begin position="291"/>
        <end position="310"/>
    </location>
</feature>
<evidence type="ECO:0008006" key="4">
    <source>
        <dbReference type="Google" id="ProtNLM"/>
    </source>
</evidence>
<evidence type="ECO:0000256" key="1">
    <source>
        <dbReference type="SAM" id="MobiDB-lite"/>
    </source>
</evidence>
<dbReference type="AlphaFoldDB" id="A0A1E7JLC7"/>
<keyword evidence="3" id="KW-1185">Reference proteome</keyword>
<dbReference type="EMBL" id="LJGT01000040">
    <property type="protein sequence ID" value="OEU88448.1"/>
    <property type="molecule type" value="Genomic_DNA"/>
</dbReference>
<organism evidence="2 3">
    <name type="scientific">Streptomyces abyssalis</name>
    <dbReference type="NCBI Taxonomy" id="933944"/>
    <lineage>
        <taxon>Bacteria</taxon>
        <taxon>Bacillati</taxon>
        <taxon>Actinomycetota</taxon>
        <taxon>Actinomycetes</taxon>
        <taxon>Kitasatosporales</taxon>
        <taxon>Streptomycetaceae</taxon>
        <taxon>Streptomyces</taxon>
    </lineage>
</organism>
<evidence type="ECO:0000313" key="3">
    <source>
        <dbReference type="Proteomes" id="UP000176087"/>
    </source>
</evidence>
<gene>
    <name evidence="2" type="ORF">AN215_20470</name>
</gene>
<dbReference type="STRING" id="933944.AN215_20470"/>
<reference evidence="2 3" key="1">
    <citation type="journal article" date="2016" name="Front. Microbiol.">
        <title>Comparative Genomics Analysis of Streptomyces Species Reveals Their Adaptation to the Marine Environment and Their Diversity at the Genomic Level.</title>
        <authorList>
            <person name="Tian X."/>
            <person name="Zhang Z."/>
            <person name="Yang T."/>
            <person name="Chen M."/>
            <person name="Li J."/>
            <person name="Chen F."/>
            <person name="Yang J."/>
            <person name="Li W."/>
            <person name="Zhang B."/>
            <person name="Zhang Z."/>
            <person name="Wu J."/>
            <person name="Zhang C."/>
            <person name="Long L."/>
            <person name="Xiao J."/>
        </authorList>
    </citation>
    <scope>NUCLEOTIDE SEQUENCE [LARGE SCALE GENOMIC DNA]</scope>
    <source>
        <strain evidence="2 3">SCSIO 10390</strain>
    </source>
</reference>
<name>A0A1E7JLC7_9ACTN</name>
<proteinExistence type="predicted"/>
<accession>A0A1E7JLC7</accession>
<dbReference type="PATRIC" id="fig|933944.5.peg.2127"/>
<dbReference type="OrthoDB" id="8576080at2"/>